<proteinExistence type="predicted"/>
<organism evidence="1 2">
    <name type="scientific">Klebsiella phage vB_KpM_FBKp24</name>
    <dbReference type="NCBI Taxonomy" id="2801834"/>
    <lineage>
        <taxon>Viruses</taxon>
        <taxon>Duplodnaviria</taxon>
        <taxon>Heunggongvirae</taxon>
        <taxon>Uroviricota</taxon>
        <taxon>Caudoviricetes</taxon>
        <taxon>Chimalliviridae</taxon>
        <taxon>Maaswegvirus</taxon>
        <taxon>Maaswegvirus Kp24</taxon>
    </lineage>
</organism>
<protein>
    <submittedName>
        <fullName evidence="1">Uncharacterized protein</fullName>
    </submittedName>
</protein>
<evidence type="ECO:0000313" key="1">
    <source>
        <dbReference type="EMBL" id="QQV92289.1"/>
    </source>
</evidence>
<evidence type="ECO:0000313" key="2">
    <source>
        <dbReference type="Proteomes" id="UP000596381"/>
    </source>
</evidence>
<keyword evidence="2" id="KW-1185">Reference proteome</keyword>
<dbReference type="Proteomes" id="UP000596381">
    <property type="component" value="Segment"/>
</dbReference>
<name>A0A7U0GBV6_9CAUD</name>
<gene>
    <name evidence="1" type="ORF">vBKpMFBKp24_209</name>
</gene>
<dbReference type="EMBL" id="MW394391">
    <property type="protein sequence ID" value="QQV92289.1"/>
    <property type="molecule type" value="Genomic_DNA"/>
</dbReference>
<accession>A0A7U0GBV6</accession>
<sequence length="109" mass="12786">MAFNEGVNMQLEHRFELFEIKSFGFFPENEQMTVKDYLRAVFGVGEYITSAWFNDFYAADRKGLILHVKHRHTSGMLYDYYFIGDSVGTCMEMLANRFPFTEQIIDLAD</sequence>
<reference evidence="1 2" key="1">
    <citation type="submission" date="2020-12" db="EMBL/GenBank/DDBJ databases">
        <title>Genomic characterization of four novel bacteriophages infecting Klebsiella pneumoniae.</title>
        <authorList>
            <person name="Estrada Bonilla B."/>
            <person name="Costa A.R."/>
            <person name="van Rossum T."/>
            <person name="Hagedoorn S."/>
            <person name="Wallinga H."/>
            <person name="Xiao M."/>
            <person name="Song W."/>
            <person name="Haas P.-J."/>
            <person name="Nobrega F.L."/>
            <person name="Brouns S.J.J."/>
        </authorList>
    </citation>
    <scope>NUCLEOTIDE SEQUENCE [LARGE SCALE GENOMIC DNA]</scope>
</reference>